<dbReference type="EMBL" id="JYDH01000043">
    <property type="protein sequence ID" value="KRY36435.1"/>
    <property type="molecule type" value="Genomic_DNA"/>
</dbReference>
<organism evidence="1 2">
    <name type="scientific">Trichinella spiralis</name>
    <name type="common">Trichina worm</name>
    <dbReference type="NCBI Taxonomy" id="6334"/>
    <lineage>
        <taxon>Eukaryota</taxon>
        <taxon>Metazoa</taxon>
        <taxon>Ecdysozoa</taxon>
        <taxon>Nematoda</taxon>
        <taxon>Enoplea</taxon>
        <taxon>Dorylaimia</taxon>
        <taxon>Trichinellida</taxon>
        <taxon>Trichinellidae</taxon>
        <taxon>Trichinella</taxon>
    </lineage>
</organism>
<protein>
    <submittedName>
        <fullName evidence="1">Uncharacterized protein</fullName>
    </submittedName>
</protein>
<reference evidence="1 2" key="1">
    <citation type="submission" date="2015-01" db="EMBL/GenBank/DDBJ databases">
        <title>Evolution of Trichinella species and genotypes.</title>
        <authorList>
            <person name="Korhonen P.K."/>
            <person name="Edoardo P."/>
            <person name="Giuseppe L.R."/>
            <person name="Gasser R.B."/>
        </authorList>
    </citation>
    <scope>NUCLEOTIDE SEQUENCE [LARGE SCALE GENOMIC DNA]</scope>
    <source>
        <strain evidence="1">ISS3</strain>
    </source>
</reference>
<keyword evidence="2" id="KW-1185">Reference proteome</keyword>
<proteinExistence type="predicted"/>
<sequence length="87" mass="9765">MKQLRRSKEENTTMGKTEALNVATVAAWRIRCFIEKSPLNQLEFRRHIALSLLQSDGSAPLEAVAVFCCSHPSFGSMYSLYKTKGTL</sequence>
<name>A0A0V1BIL4_TRISP</name>
<dbReference type="AlphaFoldDB" id="A0A0V1BIL4"/>
<evidence type="ECO:0000313" key="2">
    <source>
        <dbReference type="Proteomes" id="UP000054776"/>
    </source>
</evidence>
<dbReference type="Proteomes" id="UP000054776">
    <property type="component" value="Unassembled WGS sequence"/>
</dbReference>
<evidence type="ECO:0000313" key="1">
    <source>
        <dbReference type="EMBL" id="KRY36435.1"/>
    </source>
</evidence>
<gene>
    <name evidence="1" type="ORF">T01_2272</name>
</gene>
<accession>A0A0V1BIL4</accession>
<comment type="caution">
    <text evidence="1">The sequence shown here is derived from an EMBL/GenBank/DDBJ whole genome shotgun (WGS) entry which is preliminary data.</text>
</comment>
<dbReference type="InParanoid" id="A0A0V1BIL4"/>
<dbReference type="OrthoDB" id="5924453at2759"/>